<feature type="domain" description="HTH cro/C1-type" evidence="1">
    <location>
        <begin position="46"/>
        <end position="104"/>
    </location>
</feature>
<evidence type="ECO:0000259" key="1">
    <source>
        <dbReference type="PROSITE" id="PS50943"/>
    </source>
</evidence>
<dbReference type="InterPro" id="IPR001387">
    <property type="entry name" value="Cro/C1-type_HTH"/>
</dbReference>
<keyword evidence="3" id="KW-1185">Reference proteome</keyword>
<accession>A0AAW5HY34</accession>
<evidence type="ECO:0000313" key="3">
    <source>
        <dbReference type="Proteomes" id="UP001205920"/>
    </source>
</evidence>
<dbReference type="Pfam" id="PF01381">
    <property type="entry name" value="HTH_3"/>
    <property type="match status" value="1"/>
</dbReference>
<proteinExistence type="predicted"/>
<dbReference type="InterPro" id="IPR010982">
    <property type="entry name" value="Lambda_DNA-bd_dom_sf"/>
</dbReference>
<sequence>MGTTAFEEFVKPYREAASPAAEIVRDAAARAFASEIADRRAVGAALMAARKERDATQQEVADSAGIQQAELSRIENGLGNPTVDTLLKVLAALDLRLVFEPAPSAGSGR</sequence>
<protein>
    <submittedName>
        <fullName evidence="2">Helix-turn-helix transcriptional regulator</fullName>
    </submittedName>
</protein>
<dbReference type="GO" id="GO:0003677">
    <property type="term" value="F:DNA binding"/>
    <property type="evidence" value="ECO:0007669"/>
    <property type="project" value="InterPro"/>
</dbReference>
<dbReference type="Proteomes" id="UP001205920">
    <property type="component" value="Unassembled WGS sequence"/>
</dbReference>
<gene>
    <name evidence="2" type="ORF">JMN37_10845</name>
</gene>
<name>A0AAW5HY34_9CORY</name>
<dbReference type="SMART" id="SM00530">
    <property type="entry name" value="HTH_XRE"/>
    <property type="match status" value="1"/>
</dbReference>
<dbReference type="CDD" id="cd00093">
    <property type="entry name" value="HTH_XRE"/>
    <property type="match status" value="1"/>
</dbReference>
<dbReference type="AlphaFoldDB" id="A0AAW5HY34"/>
<dbReference type="PROSITE" id="PS50943">
    <property type="entry name" value="HTH_CROC1"/>
    <property type="match status" value="1"/>
</dbReference>
<reference evidence="2 3" key="1">
    <citation type="submission" date="2021-01" db="EMBL/GenBank/DDBJ databases">
        <title>Identification and Characterization of Corynebacterium sp.</title>
        <authorList>
            <person name="Luo Q."/>
            <person name="Qu P."/>
            <person name="Chen Q."/>
        </authorList>
    </citation>
    <scope>NUCLEOTIDE SEQUENCE [LARGE SCALE GENOMIC DNA]</scope>
    <source>
        <strain evidence="2 3">MC-18</strain>
    </source>
</reference>
<organism evidence="2 3">
    <name type="scientific">Corynebacterium lipophilum</name>
    <dbReference type="NCBI Taxonomy" id="2804918"/>
    <lineage>
        <taxon>Bacteria</taxon>
        <taxon>Bacillati</taxon>
        <taxon>Actinomycetota</taxon>
        <taxon>Actinomycetes</taxon>
        <taxon>Mycobacteriales</taxon>
        <taxon>Corynebacteriaceae</taxon>
        <taxon>Corynebacterium</taxon>
    </lineage>
</organism>
<dbReference type="RefSeq" id="WP_168161602.1">
    <property type="nucleotide sequence ID" value="NZ_JAEUWV010000030.1"/>
</dbReference>
<dbReference type="EMBL" id="JAEUWV010000030">
    <property type="protein sequence ID" value="MCO6395458.1"/>
    <property type="molecule type" value="Genomic_DNA"/>
</dbReference>
<dbReference type="SUPFAM" id="SSF47413">
    <property type="entry name" value="lambda repressor-like DNA-binding domains"/>
    <property type="match status" value="1"/>
</dbReference>
<evidence type="ECO:0000313" key="2">
    <source>
        <dbReference type="EMBL" id="MCO6395458.1"/>
    </source>
</evidence>
<comment type="caution">
    <text evidence="2">The sequence shown here is derived from an EMBL/GenBank/DDBJ whole genome shotgun (WGS) entry which is preliminary data.</text>
</comment>
<dbReference type="Gene3D" id="1.10.260.40">
    <property type="entry name" value="lambda repressor-like DNA-binding domains"/>
    <property type="match status" value="1"/>
</dbReference>